<feature type="transmembrane region" description="Helical" evidence="6">
    <location>
        <begin position="100"/>
        <end position="120"/>
    </location>
</feature>
<keyword evidence="3 6" id="KW-0812">Transmembrane</keyword>
<protein>
    <recommendedName>
        <fullName evidence="8">ABC transporter permease</fullName>
    </recommendedName>
</protein>
<dbReference type="Pfam" id="PF02653">
    <property type="entry name" value="BPD_transp_2"/>
    <property type="match status" value="1"/>
</dbReference>
<evidence type="ECO:0000256" key="6">
    <source>
        <dbReference type="SAM" id="Phobius"/>
    </source>
</evidence>
<proteinExistence type="predicted"/>
<evidence type="ECO:0000313" key="7">
    <source>
        <dbReference type="EMBL" id="SUZ83945.1"/>
    </source>
</evidence>
<keyword evidence="4 6" id="KW-1133">Transmembrane helix</keyword>
<dbReference type="CDD" id="cd06580">
    <property type="entry name" value="TM_PBP1_transp_TpRbsC_like"/>
    <property type="match status" value="1"/>
</dbReference>
<feature type="transmembrane region" description="Helical" evidence="6">
    <location>
        <begin position="183"/>
        <end position="201"/>
    </location>
</feature>
<reference evidence="7" key="1">
    <citation type="submission" date="2018-05" db="EMBL/GenBank/DDBJ databases">
        <authorList>
            <person name="Lanie J.A."/>
            <person name="Ng W.-L."/>
            <person name="Kazmierczak K.M."/>
            <person name="Andrzejewski T.M."/>
            <person name="Davidsen T.M."/>
            <person name="Wayne K.J."/>
            <person name="Tettelin H."/>
            <person name="Glass J.I."/>
            <person name="Rusch D."/>
            <person name="Podicherti R."/>
            <person name="Tsui H.-C.T."/>
            <person name="Winkler M.E."/>
        </authorList>
    </citation>
    <scope>NUCLEOTIDE SEQUENCE</scope>
</reference>
<feature type="transmembrane region" description="Helical" evidence="6">
    <location>
        <begin position="266"/>
        <end position="298"/>
    </location>
</feature>
<dbReference type="EMBL" id="UINC01001573">
    <property type="protein sequence ID" value="SUZ83945.1"/>
    <property type="molecule type" value="Genomic_DNA"/>
</dbReference>
<accession>A0A381QWZ3</accession>
<name>A0A381QWZ3_9ZZZZ</name>
<evidence type="ECO:0000256" key="1">
    <source>
        <dbReference type="ARBA" id="ARBA00004651"/>
    </source>
</evidence>
<dbReference type="PANTHER" id="PTHR47089:SF1">
    <property type="entry name" value="GUANOSINE ABC TRANSPORTER PERMEASE PROTEIN NUPP"/>
    <property type="match status" value="1"/>
</dbReference>
<dbReference type="PANTHER" id="PTHR47089">
    <property type="entry name" value="ABC TRANSPORTER, PERMEASE PROTEIN"/>
    <property type="match status" value="1"/>
</dbReference>
<comment type="subcellular location">
    <subcellularLocation>
        <location evidence="1">Cell membrane</location>
        <topology evidence="1">Multi-pass membrane protein</topology>
    </subcellularLocation>
</comment>
<organism evidence="7">
    <name type="scientific">marine metagenome</name>
    <dbReference type="NCBI Taxonomy" id="408172"/>
    <lineage>
        <taxon>unclassified sequences</taxon>
        <taxon>metagenomes</taxon>
        <taxon>ecological metagenomes</taxon>
    </lineage>
</organism>
<evidence type="ECO:0008006" key="8">
    <source>
        <dbReference type="Google" id="ProtNLM"/>
    </source>
</evidence>
<sequence length="352" mass="36765">VVVPTASLIAAAVLGGLVIAVAGNDAFEAYRTILDSSFNGLRPFTRTMTLATPLILTGLAAAIAFRMKVWNIGAEGQLYMGAVVASGLALTIPPDIPKPLMIVVIILGGAAAGAVWAGLAAIPKAYFNTDEVITTLMLNFVALSFMSYLIFGSTSLWKNPKSSFPQGLLIPGSATMPRISYRLHYGIFIAVGAAVLLWWVFRRTTYGFEVRTVSDSKEASRYAGIRVNSKLISVLALSGALAGIAGAIEISGVVKRLDPTVLASELGYTGIVVAAVARFNCLGVIPVAVLLAGLVVSGSSLQRLGIPPEIVFLLQGLIFLFVAAGEFFIANKVTIASTVPVQPDASGGLAHE</sequence>
<dbReference type="GO" id="GO:0005886">
    <property type="term" value="C:plasma membrane"/>
    <property type="evidence" value="ECO:0007669"/>
    <property type="project" value="UniProtKB-SubCell"/>
</dbReference>
<gene>
    <name evidence="7" type="ORF">METZ01_LOCUS36799</name>
</gene>
<dbReference type="AlphaFoldDB" id="A0A381QWZ3"/>
<evidence type="ECO:0000256" key="5">
    <source>
        <dbReference type="ARBA" id="ARBA00023136"/>
    </source>
</evidence>
<feature type="transmembrane region" description="Helical" evidence="6">
    <location>
        <begin position="77"/>
        <end position="94"/>
    </location>
</feature>
<evidence type="ECO:0000256" key="4">
    <source>
        <dbReference type="ARBA" id="ARBA00022989"/>
    </source>
</evidence>
<feature type="transmembrane region" description="Helical" evidence="6">
    <location>
        <begin position="132"/>
        <end position="151"/>
    </location>
</feature>
<feature type="transmembrane region" description="Helical" evidence="6">
    <location>
        <begin position="310"/>
        <end position="330"/>
    </location>
</feature>
<evidence type="ECO:0000256" key="3">
    <source>
        <dbReference type="ARBA" id="ARBA00022692"/>
    </source>
</evidence>
<dbReference type="GO" id="GO:0022857">
    <property type="term" value="F:transmembrane transporter activity"/>
    <property type="evidence" value="ECO:0007669"/>
    <property type="project" value="InterPro"/>
</dbReference>
<dbReference type="InterPro" id="IPR001851">
    <property type="entry name" value="ABC_transp_permease"/>
</dbReference>
<evidence type="ECO:0000256" key="2">
    <source>
        <dbReference type="ARBA" id="ARBA00022475"/>
    </source>
</evidence>
<feature type="non-terminal residue" evidence="7">
    <location>
        <position position="1"/>
    </location>
</feature>
<keyword evidence="2" id="KW-1003">Cell membrane</keyword>
<feature type="transmembrane region" description="Helical" evidence="6">
    <location>
        <begin position="231"/>
        <end position="254"/>
    </location>
</feature>
<feature type="transmembrane region" description="Helical" evidence="6">
    <location>
        <begin position="44"/>
        <end position="65"/>
    </location>
</feature>
<keyword evidence="5 6" id="KW-0472">Membrane</keyword>